<evidence type="ECO:0000256" key="5">
    <source>
        <dbReference type="ARBA" id="ARBA00023180"/>
    </source>
</evidence>
<dbReference type="Gene3D" id="2.60.40.420">
    <property type="entry name" value="Cupredoxins - blue copper proteins"/>
    <property type="match status" value="1"/>
</dbReference>
<keyword evidence="8" id="KW-1133">Transmembrane helix</keyword>
<evidence type="ECO:0000256" key="4">
    <source>
        <dbReference type="ARBA" id="ARBA00023157"/>
    </source>
</evidence>
<evidence type="ECO:0000313" key="10">
    <source>
        <dbReference type="EMBL" id="PAV87833.1"/>
    </source>
</evidence>
<accession>A0A2A2LNJ5</accession>
<keyword evidence="4" id="KW-1015">Disulfide bond</keyword>
<keyword evidence="8" id="KW-0812">Transmembrane</keyword>
<keyword evidence="5" id="KW-0325">Glycoprotein</keyword>
<name>A0A2A2LNJ5_9BILA</name>
<dbReference type="PRINTS" id="PR01347">
    <property type="entry name" value="EPHRIN"/>
</dbReference>
<keyword evidence="2" id="KW-0732">Signal</keyword>
<dbReference type="EMBL" id="LIAE01006546">
    <property type="protein sequence ID" value="PAV87833.1"/>
    <property type="molecule type" value="Genomic_DNA"/>
</dbReference>
<feature type="domain" description="Ephrin RBD" evidence="9">
    <location>
        <begin position="14"/>
        <end position="149"/>
    </location>
</feature>
<dbReference type="GO" id="GO:0007411">
    <property type="term" value="P:axon guidance"/>
    <property type="evidence" value="ECO:0007669"/>
    <property type="project" value="TreeGrafter"/>
</dbReference>
<evidence type="ECO:0000313" key="11">
    <source>
        <dbReference type="Proteomes" id="UP000218231"/>
    </source>
</evidence>
<dbReference type="PANTHER" id="PTHR11304">
    <property type="entry name" value="EPHRIN"/>
    <property type="match status" value="1"/>
</dbReference>
<dbReference type="GO" id="GO:0005886">
    <property type="term" value="C:plasma membrane"/>
    <property type="evidence" value="ECO:0007669"/>
    <property type="project" value="TreeGrafter"/>
</dbReference>
<evidence type="ECO:0000256" key="2">
    <source>
        <dbReference type="ARBA" id="ARBA00022729"/>
    </source>
</evidence>
<protein>
    <recommendedName>
        <fullName evidence="9">Ephrin RBD domain-containing protein</fullName>
    </recommendedName>
</protein>
<evidence type="ECO:0000256" key="7">
    <source>
        <dbReference type="RuleBase" id="RU004375"/>
    </source>
</evidence>
<evidence type="ECO:0000256" key="6">
    <source>
        <dbReference type="PROSITE-ProRule" id="PRU00884"/>
    </source>
</evidence>
<comment type="subcellular location">
    <subcellularLocation>
        <location evidence="1">Membrane</location>
    </subcellularLocation>
</comment>
<dbReference type="SUPFAM" id="SSF49503">
    <property type="entry name" value="Cupredoxins"/>
    <property type="match status" value="1"/>
</dbReference>
<proteinExistence type="inferred from homology"/>
<dbReference type="InterPro" id="IPR031328">
    <property type="entry name" value="Ephrin"/>
</dbReference>
<evidence type="ECO:0000256" key="3">
    <source>
        <dbReference type="ARBA" id="ARBA00023136"/>
    </source>
</evidence>
<keyword evidence="11" id="KW-1185">Reference proteome</keyword>
<dbReference type="Proteomes" id="UP000218231">
    <property type="component" value="Unassembled WGS sequence"/>
</dbReference>
<dbReference type="GO" id="GO:0046875">
    <property type="term" value="F:ephrin receptor binding"/>
    <property type="evidence" value="ECO:0007669"/>
    <property type="project" value="TreeGrafter"/>
</dbReference>
<evidence type="ECO:0000256" key="8">
    <source>
        <dbReference type="SAM" id="Phobius"/>
    </source>
</evidence>
<dbReference type="GO" id="GO:0048013">
    <property type="term" value="P:ephrin receptor signaling pathway"/>
    <property type="evidence" value="ECO:0007669"/>
    <property type="project" value="TreeGrafter"/>
</dbReference>
<dbReference type="OrthoDB" id="6250301at2759"/>
<dbReference type="Pfam" id="PF00812">
    <property type="entry name" value="Ephrin"/>
    <property type="match status" value="1"/>
</dbReference>
<dbReference type="AlphaFoldDB" id="A0A2A2LNJ5"/>
<dbReference type="STRING" id="2018661.A0A2A2LNJ5"/>
<evidence type="ECO:0000259" key="9">
    <source>
        <dbReference type="PROSITE" id="PS51551"/>
    </source>
</evidence>
<organism evidence="10 11">
    <name type="scientific">Diploscapter pachys</name>
    <dbReference type="NCBI Taxonomy" id="2018661"/>
    <lineage>
        <taxon>Eukaryota</taxon>
        <taxon>Metazoa</taxon>
        <taxon>Ecdysozoa</taxon>
        <taxon>Nematoda</taxon>
        <taxon>Chromadorea</taxon>
        <taxon>Rhabditida</taxon>
        <taxon>Rhabditina</taxon>
        <taxon>Rhabditomorpha</taxon>
        <taxon>Rhabditoidea</taxon>
        <taxon>Rhabditidae</taxon>
        <taxon>Diploscapter</taxon>
    </lineage>
</organism>
<gene>
    <name evidence="10" type="ORF">WR25_06070</name>
</gene>
<dbReference type="PANTHER" id="PTHR11304:SF29">
    <property type="entry name" value="EPHRIN"/>
    <property type="match status" value="1"/>
</dbReference>
<comment type="similarity">
    <text evidence="6 7">Belongs to the ephrin family.</text>
</comment>
<evidence type="ECO:0000256" key="1">
    <source>
        <dbReference type="ARBA" id="ARBA00004370"/>
    </source>
</evidence>
<dbReference type="PROSITE" id="PS51551">
    <property type="entry name" value="EPHRIN_RBD_2"/>
    <property type="match status" value="1"/>
</dbReference>
<feature type="transmembrane region" description="Helical" evidence="8">
    <location>
        <begin position="195"/>
        <end position="215"/>
    </location>
</feature>
<comment type="caution">
    <text evidence="6">Lacks conserved residue(s) required for the propagation of feature annotation.</text>
</comment>
<dbReference type="InterPro" id="IPR001799">
    <property type="entry name" value="Ephrin_RBD"/>
</dbReference>
<sequence length="216" mass="24241">MIRLLFLFVLADTKKLPDVQWISTNSIFDISNTDHVLSVSIGDRLSIECPPPSNSGSSYEYSHLYMVSEAEYSHCYLASPHLIGTCDNSSQQVSISIVFREFTPTPGGIEFKPGKAYFVTTTSNGTKEGIDNRSGGLCASHQMKLKFDVQPKNRHGNNRNHNNRLPATTPVMYIIHADYSEEETQPDDSLQRSSIFPLFFAAFSAIFIHHLLFIFV</sequence>
<dbReference type="InterPro" id="IPR008972">
    <property type="entry name" value="Cupredoxin"/>
</dbReference>
<reference evidence="10 11" key="1">
    <citation type="journal article" date="2017" name="Curr. Biol.">
        <title>Genome architecture and evolution of a unichromosomal asexual nematode.</title>
        <authorList>
            <person name="Fradin H."/>
            <person name="Zegar C."/>
            <person name="Gutwein M."/>
            <person name="Lucas J."/>
            <person name="Kovtun M."/>
            <person name="Corcoran D."/>
            <person name="Baugh L.R."/>
            <person name="Kiontke K."/>
            <person name="Gunsalus K."/>
            <person name="Fitch D.H."/>
            <person name="Piano F."/>
        </authorList>
    </citation>
    <scope>NUCLEOTIDE SEQUENCE [LARGE SCALE GENOMIC DNA]</scope>
    <source>
        <strain evidence="10">PF1309</strain>
    </source>
</reference>
<comment type="caution">
    <text evidence="10">The sequence shown here is derived from an EMBL/GenBank/DDBJ whole genome shotgun (WGS) entry which is preliminary data.</text>
</comment>
<keyword evidence="3 7" id="KW-0472">Membrane</keyword>
<dbReference type="CDD" id="cd02675">
    <property type="entry name" value="Ephrin_ectodomain"/>
    <property type="match status" value="1"/>
</dbReference>